<name>U3PAL9_LEIXC</name>
<dbReference type="GO" id="GO:0015074">
    <property type="term" value="P:DNA integration"/>
    <property type="evidence" value="ECO:0007669"/>
    <property type="project" value="InterPro"/>
</dbReference>
<dbReference type="KEGG" id="lxy:O159_17670"/>
<keyword evidence="4" id="KW-1185">Reference proteome</keyword>
<evidence type="ECO:0000313" key="2">
    <source>
        <dbReference type="EMBL" id="AGW40528.1"/>
    </source>
</evidence>
<dbReference type="InterPro" id="IPR012337">
    <property type="entry name" value="RNaseH-like_sf"/>
</dbReference>
<reference evidence="2 4" key="1">
    <citation type="journal article" date="2013" name="Genome Announc.">
        <title>Complete Genome Sequence of Leifsonia xyli subsp. cynodontis Strain DSM46306, a Gram-Positive Bacterial Pathogen of Grasses.</title>
        <authorList>
            <person name="Monteiro-Vitorello C.B."/>
            <person name="Zerillo M.M."/>
            <person name="Van Sluys M.A."/>
            <person name="Camargo L.E."/>
            <person name="Kitajima J.P."/>
        </authorList>
    </citation>
    <scope>NUCLEOTIDE SEQUENCE [LARGE SCALE GENOMIC DNA]</scope>
    <source>
        <strain evidence="2 4">DSM 46306</strain>
    </source>
</reference>
<dbReference type="AlphaFoldDB" id="U3PAL9"/>
<dbReference type="GO" id="GO:0005829">
    <property type="term" value="C:cytosol"/>
    <property type="evidence" value="ECO:0007669"/>
    <property type="project" value="TreeGrafter"/>
</dbReference>
<dbReference type="Pfam" id="PF00665">
    <property type="entry name" value="rve"/>
    <property type="match status" value="1"/>
</dbReference>
<dbReference type="KEGG" id="lxy:O159_03050"/>
<dbReference type="InterPro" id="IPR053392">
    <property type="entry name" value="Transposase_IS30-like"/>
</dbReference>
<dbReference type="PANTHER" id="PTHR10948">
    <property type="entry name" value="TRANSPOSASE"/>
    <property type="match status" value="1"/>
</dbReference>
<feature type="domain" description="Integrase catalytic" evidence="1">
    <location>
        <begin position="18"/>
        <end position="178"/>
    </location>
</feature>
<organism evidence="2 4">
    <name type="scientific">Leifsonia xyli subsp. cynodontis DSM 46306</name>
    <dbReference type="NCBI Taxonomy" id="1389489"/>
    <lineage>
        <taxon>Bacteria</taxon>
        <taxon>Bacillati</taxon>
        <taxon>Actinomycetota</taxon>
        <taxon>Actinomycetes</taxon>
        <taxon>Micrococcales</taxon>
        <taxon>Microbacteriaceae</taxon>
        <taxon>Leifsonia</taxon>
    </lineage>
</organism>
<protein>
    <recommendedName>
        <fullName evidence="1">Integrase catalytic domain-containing protein</fullName>
    </recommendedName>
</protein>
<dbReference type="PANTHER" id="PTHR10948:SF23">
    <property type="entry name" value="TRANSPOSASE INSI FOR INSERTION SEQUENCE ELEMENT IS30A-RELATED"/>
    <property type="match status" value="1"/>
</dbReference>
<dbReference type="PATRIC" id="fig|1389489.3.peg.1700"/>
<gene>
    <name evidence="2" type="ORF">O159_03050</name>
    <name evidence="3" type="ORF">O159_17670</name>
</gene>
<dbReference type="RefSeq" id="WP_021753972.1">
    <property type="nucleotide sequence ID" value="NC_022438.1"/>
</dbReference>
<dbReference type="PROSITE" id="PS50994">
    <property type="entry name" value="INTEGRASE"/>
    <property type="match status" value="1"/>
</dbReference>
<evidence type="ECO:0000313" key="3">
    <source>
        <dbReference type="EMBL" id="AGW41805.1"/>
    </source>
</evidence>
<dbReference type="HOGENOM" id="CLU_035706_4_0_11"/>
<dbReference type="GO" id="GO:0032196">
    <property type="term" value="P:transposition"/>
    <property type="evidence" value="ECO:0007669"/>
    <property type="project" value="TreeGrafter"/>
</dbReference>
<evidence type="ECO:0000259" key="1">
    <source>
        <dbReference type="PROSITE" id="PS50994"/>
    </source>
</evidence>
<dbReference type="EMBL" id="CP006734">
    <property type="protein sequence ID" value="AGW40528.1"/>
    <property type="molecule type" value="Genomic_DNA"/>
</dbReference>
<dbReference type="EMBL" id="CP006734">
    <property type="protein sequence ID" value="AGW41805.1"/>
    <property type="molecule type" value="Genomic_DNA"/>
</dbReference>
<proteinExistence type="predicted"/>
<evidence type="ECO:0000313" key="4">
    <source>
        <dbReference type="Proteomes" id="UP000016743"/>
    </source>
</evidence>
<dbReference type="InterPro" id="IPR036397">
    <property type="entry name" value="RNaseH_sf"/>
</dbReference>
<dbReference type="SUPFAM" id="SSF53098">
    <property type="entry name" value="Ribonuclease H-like"/>
    <property type="match status" value="1"/>
</dbReference>
<accession>U3PAL9</accession>
<dbReference type="Gene3D" id="3.30.420.10">
    <property type="entry name" value="Ribonuclease H-like superfamily/Ribonuclease H"/>
    <property type="match status" value="1"/>
</dbReference>
<dbReference type="eggNOG" id="COG2826">
    <property type="taxonomic scope" value="Bacteria"/>
</dbReference>
<dbReference type="NCBIfam" id="NF033563">
    <property type="entry name" value="transpos_IS30"/>
    <property type="match status" value="1"/>
</dbReference>
<dbReference type="GO" id="GO:0003676">
    <property type="term" value="F:nucleic acid binding"/>
    <property type="evidence" value="ECO:0007669"/>
    <property type="project" value="InterPro"/>
</dbReference>
<dbReference type="GO" id="GO:0004803">
    <property type="term" value="F:transposase activity"/>
    <property type="evidence" value="ECO:0007669"/>
    <property type="project" value="TreeGrafter"/>
</dbReference>
<dbReference type="InterPro" id="IPR051917">
    <property type="entry name" value="Transposase-Integrase"/>
</dbReference>
<dbReference type="Proteomes" id="UP000016743">
    <property type="component" value="Chromosome"/>
</dbReference>
<dbReference type="InterPro" id="IPR001584">
    <property type="entry name" value="Integrase_cat-core"/>
</dbReference>
<sequence>MIARRRIRFNAALTIHDRPFAPTDRSVPGAWEGDLIMGLGNRSAIATLVERTTRFTLLLPVDAVNRSESLRDQLVPALAALPPELRRSITWDQGWEMARHEEISRATGTRIYSCDPHSPWQRGSNENTNRLLRDYFPKRTDLRTHTPKELALVAAELNNRPRKILGWKTPNTLFTTLLEQTHHP</sequence>